<organism evidence="5 6">
    <name type="scientific">Phyllobacterium myrsinacearum</name>
    <dbReference type="NCBI Taxonomy" id="28101"/>
    <lineage>
        <taxon>Bacteria</taxon>
        <taxon>Pseudomonadati</taxon>
        <taxon>Pseudomonadota</taxon>
        <taxon>Alphaproteobacteria</taxon>
        <taxon>Hyphomicrobiales</taxon>
        <taxon>Phyllobacteriaceae</taxon>
        <taxon>Phyllobacterium</taxon>
    </lineage>
</organism>
<evidence type="ECO:0000256" key="3">
    <source>
        <dbReference type="ARBA" id="ARBA00022827"/>
    </source>
</evidence>
<keyword evidence="6" id="KW-1185">Reference proteome</keyword>
<keyword evidence="5" id="KW-0560">Oxidoreductase</keyword>
<name>A0A2S9JXT4_9HYPH</name>
<feature type="domain" description="FAD-binding" evidence="4">
    <location>
        <begin position="5"/>
        <end position="352"/>
    </location>
</feature>
<dbReference type="GO" id="GO:0016709">
    <property type="term" value="F:oxidoreductase activity, acting on paired donors, with incorporation or reduction of molecular oxygen, NAD(P)H as one donor, and incorporation of one atom of oxygen"/>
    <property type="evidence" value="ECO:0007669"/>
    <property type="project" value="UniProtKB-ARBA"/>
</dbReference>
<gene>
    <name evidence="5" type="ORF">C5750_03155</name>
</gene>
<dbReference type="OrthoDB" id="9791689at2"/>
<dbReference type="InterPro" id="IPR050641">
    <property type="entry name" value="RIFMO-like"/>
</dbReference>
<accession>A0A2S9JXT4</accession>
<keyword evidence="5" id="KW-0503">Monooxygenase</keyword>
<dbReference type="GO" id="GO:0071949">
    <property type="term" value="F:FAD binding"/>
    <property type="evidence" value="ECO:0007669"/>
    <property type="project" value="InterPro"/>
</dbReference>
<dbReference type="PRINTS" id="PR00420">
    <property type="entry name" value="RNGMNOXGNASE"/>
</dbReference>
<dbReference type="Pfam" id="PF01494">
    <property type="entry name" value="FAD_binding_3"/>
    <property type="match status" value="1"/>
</dbReference>
<dbReference type="PANTHER" id="PTHR43004">
    <property type="entry name" value="TRK SYSTEM POTASSIUM UPTAKE PROTEIN"/>
    <property type="match status" value="1"/>
</dbReference>
<dbReference type="Pfam" id="PF21274">
    <property type="entry name" value="Rng_hyd_C"/>
    <property type="match status" value="1"/>
</dbReference>
<evidence type="ECO:0000256" key="1">
    <source>
        <dbReference type="ARBA" id="ARBA00001974"/>
    </source>
</evidence>
<proteinExistence type="predicted"/>
<comment type="cofactor">
    <cofactor evidence="1">
        <name>FAD</name>
        <dbReference type="ChEBI" id="CHEBI:57692"/>
    </cofactor>
</comment>
<dbReference type="SUPFAM" id="SSF51905">
    <property type="entry name" value="FAD/NAD(P)-binding domain"/>
    <property type="match status" value="1"/>
</dbReference>
<dbReference type="Gene3D" id="3.50.50.60">
    <property type="entry name" value="FAD/NAD(P)-binding domain"/>
    <property type="match status" value="1"/>
</dbReference>
<evidence type="ECO:0000256" key="2">
    <source>
        <dbReference type="ARBA" id="ARBA00022630"/>
    </source>
</evidence>
<keyword evidence="3" id="KW-0274">FAD</keyword>
<evidence type="ECO:0000259" key="4">
    <source>
        <dbReference type="Pfam" id="PF01494"/>
    </source>
</evidence>
<dbReference type="Proteomes" id="UP000238563">
    <property type="component" value="Unassembled WGS sequence"/>
</dbReference>
<dbReference type="InterPro" id="IPR036188">
    <property type="entry name" value="FAD/NAD-bd_sf"/>
</dbReference>
<dbReference type="PANTHER" id="PTHR43004:SF19">
    <property type="entry name" value="BINDING MONOOXYGENASE, PUTATIVE (JCVI)-RELATED"/>
    <property type="match status" value="1"/>
</dbReference>
<protein>
    <submittedName>
        <fullName evidence="5">FAD-binding monooxygenase</fullName>
    </submittedName>
</protein>
<keyword evidence="2" id="KW-0285">Flavoprotein</keyword>
<reference evidence="5 6" key="1">
    <citation type="submission" date="2018-02" db="EMBL/GenBank/DDBJ databases">
        <title>The draft genome of Phyllobacterium myrsinacearum DSM5892.</title>
        <authorList>
            <person name="Li L."/>
            <person name="Liu L."/>
            <person name="Zhang X."/>
            <person name="Wang T."/>
        </authorList>
    </citation>
    <scope>NUCLEOTIDE SEQUENCE [LARGE SCALE GENOMIC DNA]</scope>
    <source>
        <strain evidence="5 6">DSM 5892</strain>
    </source>
</reference>
<dbReference type="AlphaFoldDB" id="A0A2S9JXT4"/>
<dbReference type="InterPro" id="IPR002938">
    <property type="entry name" value="FAD-bd"/>
</dbReference>
<comment type="caution">
    <text evidence="5">The sequence shown here is derived from an EMBL/GenBank/DDBJ whole genome shotgun (WGS) entry which is preliminary data.</text>
</comment>
<sequence length="499" mass="53088">MKHAIDVVVVGAGPVGLLTAIELTLGGARVLVLERLPKPSLEMKAGGLGPLGLEALQRRGMTAAIAAAEAASFAAMAQSGLDPRAKGSKYSGHFAGLSLIRKDAQSEPERRARPVDQQALEAMLADRACALGIDVRRSCDVTRFIAQTDGIDVEWTSPAGVDRIRCAYLAGCDGGRSSIRKMAGFDFPGTPPSSTFYQAVADIDHPGRLAPMGWRHTPGGIFSYGPFPGRLVMIEFAGPPQDRQAPVTREEIEAVLRRVSGADVRVKALESGSRWTDNTRLVDTYRKERVLLAGDAAHIHTPFGGQGLSLGLVDAANLGWKLAAVIRGEMPKSLLDTYTDERRPVAEAVLANTLAQMAIMRPDPQAGAMRDIIVKLLQFDDVNRFIGAMMSGLSIRYDLGSERDEVGRLTGDRPVSHGNAGIALYDLMQDGMGVFLDASAGGKASSLVAARTGRVRCIAADAGPSLLIRPDACIAWAGDGDSTDGLEQALQRWFVPPLA</sequence>
<evidence type="ECO:0000313" key="5">
    <source>
        <dbReference type="EMBL" id="PRD58151.1"/>
    </source>
</evidence>
<dbReference type="Gene3D" id="3.30.70.2450">
    <property type="match status" value="1"/>
</dbReference>
<dbReference type="EMBL" id="PVBT01000001">
    <property type="protein sequence ID" value="PRD58151.1"/>
    <property type="molecule type" value="Genomic_DNA"/>
</dbReference>
<evidence type="ECO:0000313" key="6">
    <source>
        <dbReference type="Proteomes" id="UP000238563"/>
    </source>
</evidence>
<dbReference type="Gene3D" id="3.40.30.120">
    <property type="match status" value="1"/>
</dbReference>
<dbReference type="RefSeq" id="WP_105732391.1">
    <property type="nucleotide sequence ID" value="NZ_PVBT01000001.1"/>
</dbReference>